<comment type="caution">
    <text evidence="7">The sequence shown here is derived from an EMBL/GenBank/DDBJ whole genome shotgun (WGS) entry which is preliminary data.</text>
</comment>
<proteinExistence type="inferred from homology"/>
<feature type="transmembrane region" description="Helical" evidence="6">
    <location>
        <begin position="62"/>
        <end position="80"/>
    </location>
</feature>
<feature type="transmembrane region" description="Helical" evidence="6">
    <location>
        <begin position="20"/>
        <end position="42"/>
    </location>
</feature>
<gene>
    <name evidence="7" type="ORF">QI30_08845</name>
</gene>
<evidence type="ECO:0000256" key="1">
    <source>
        <dbReference type="ARBA" id="ARBA00004141"/>
    </source>
</evidence>
<dbReference type="Proteomes" id="UP000288623">
    <property type="component" value="Unassembled WGS sequence"/>
</dbReference>
<organism evidence="7 8">
    <name type="scientific">Candidatus Kurthia intestinigallinarum</name>
    <dbReference type="NCBI Taxonomy" id="1562256"/>
    <lineage>
        <taxon>Bacteria</taxon>
        <taxon>Bacillati</taxon>
        <taxon>Bacillota</taxon>
        <taxon>Bacilli</taxon>
        <taxon>Bacillales</taxon>
        <taxon>Caryophanaceae</taxon>
        <taxon>Kurthia</taxon>
    </lineage>
</organism>
<keyword evidence="8" id="KW-1185">Reference proteome</keyword>
<dbReference type="AlphaFoldDB" id="A0A433RSD0"/>
<evidence type="ECO:0008006" key="9">
    <source>
        <dbReference type="Google" id="ProtNLM"/>
    </source>
</evidence>
<dbReference type="NCBIfam" id="TIGR01593">
    <property type="entry name" value="holin_tox_secr"/>
    <property type="match status" value="1"/>
</dbReference>
<comment type="similarity">
    <text evidence="5">Belongs to the bacteriophage holin family. Cp-1 holin subfamily.</text>
</comment>
<evidence type="ECO:0000256" key="5">
    <source>
        <dbReference type="ARBA" id="ARBA00023600"/>
    </source>
</evidence>
<evidence type="ECO:0000313" key="7">
    <source>
        <dbReference type="EMBL" id="RUS55067.1"/>
    </source>
</evidence>
<dbReference type="Pfam" id="PF05105">
    <property type="entry name" value="Phage_holin_4_1"/>
    <property type="match status" value="1"/>
</dbReference>
<dbReference type="EMBL" id="JTFC01000031">
    <property type="protein sequence ID" value="RUS55067.1"/>
    <property type="molecule type" value="Genomic_DNA"/>
</dbReference>
<keyword evidence="3 6" id="KW-1133">Transmembrane helix</keyword>
<comment type="subcellular location">
    <subcellularLocation>
        <location evidence="1">Membrane</location>
        <topology evidence="1">Multi-pass membrane protein</topology>
    </subcellularLocation>
</comment>
<evidence type="ECO:0000256" key="3">
    <source>
        <dbReference type="ARBA" id="ARBA00022989"/>
    </source>
</evidence>
<dbReference type="RefSeq" id="WP_126990562.1">
    <property type="nucleotide sequence ID" value="NZ_JTFC01000031.1"/>
</dbReference>
<evidence type="ECO:0000313" key="8">
    <source>
        <dbReference type="Proteomes" id="UP000288623"/>
    </source>
</evidence>
<evidence type="ECO:0000256" key="4">
    <source>
        <dbReference type="ARBA" id="ARBA00023136"/>
    </source>
</evidence>
<protein>
    <recommendedName>
        <fullName evidence="9">Holin</fullName>
    </recommendedName>
</protein>
<keyword evidence="4 6" id="KW-0472">Membrane</keyword>
<reference evidence="7 8" key="1">
    <citation type="submission" date="2014-11" db="EMBL/GenBank/DDBJ databases">
        <title>Genome sequence and analysis of novel Kurthia sp.</title>
        <authorList>
            <person name="Lawson J.N."/>
            <person name="Gonzalez J.E."/>
            <person name="Rinauldi L."/>
            <person name="Xuan Z."/>
            <person name="Firman A."/>
            <person name="Shaddox L."/>
            <person name="Trudeau A."/>
            <person name="Shah S."/>
            <person name="Reiman D."/>
        </authorList>
    </citation>
    <scope>NUCLEOTIDE SEQUENCE [LARGE SCALE GENOMIC DNA]</scope>
    <source>
        <strain evidence="7 8">3B1D</strain>
    </source>
</reference>
<name>A0A433RSD0_9BACL</name>
<dbReference type="InterPro" id="IPR006480">
    <property type="entry name" value="Phage_holin_4_1"/>
</dbReference>
<sequence>MEHVMKFLSFIVAGLSYFFGGWSFFLTFLFILNVLDFVLGILSSPYATSSNRLYKGGIKKGIMWMWVGISNLIYMLLLHLGFDVGIVIPNFVACYYILMELVSLEENSERMGMPMPTPVKYLVNKLREIIDGKFKIDGKEEEQNGK</sequence>
<dbReference type="GO" id="GO:0016020">
    <property type="term" value="C:membrane"/>
    <property type="evidence" value="ECO:0007669"/>
    <property type="project" value="UniProtKB-SubCell"/>
</dbReference>
<keyword evidence="2 6" id="KW-0812">Transmembrane</keyword>
<evidence type="ECO:0000256" key="2">
    <source>
        <dbReference type="ARBA" id="ARBA00022692"/>
    </source>
</evidence>
<accession>A0A433RSD0</accession>
<evidence type="ECO:0000256" key="6">
    <source>
        <dbReference type="SAM" id="Phobius"/>
    </source>
</evidence>
<dbReference type="OrthoDB" id="88184at2"/>
<feature type="transmembrane region" description="Helical" evidence="6">
    <location>
        <begin position="86"/>
        <end position="104"/>
    </location>
</feature>